<dbReference type="Proteomes" id="UP001500469">
    <property type="component" value="Unassembled WGS sequence"/>
</dbReference>
<comment type="caution">
    <text evidence="1">The sequence shown here is derived from an EMBL/GenBank/DDBJ whole genome shotgun (WGS) entry which is preliminary data.</text>
</comment>
<protein>
    <recommendedName>
        <fullName evidence="3">SH3 domain-containing protein</fullName>
    </recommendedName>
</protein>
<proteinExistence type="predicted"/>
<dbReference type="RefSeq" id="WP_343849677.1">
    <property type="nucleotide sequence ID" value="NZ_BAAAFI010000005.1"/>
</dbReference>
<sequence>MATYKVTANSLRLRSTPNSETHRNIIAVLSNGQLVEKIADSVPDWWEVRILQSGAAAATGFVAHRFLQAVQSAAVPSPPLVSNAFLASLVKPVHMTENRTSVVRNVITGRAYPLGEPNRPFRDRSTVPAASASIHNIVNWINVEQSDRYAPNSTSTYCNIYAHDYCYLNGAYLPRVWWSSRALIDLSNRIQVPVQYGQTVNELNANSLLRWFLEWGDDFGWKRVFDLNELQTEANRGKVCIISARNANENRSGHICAVVPENNLQKATRNADGSVKIPLQSQAGRVNKKYFNNSLWWLTPTFADFGYFVHE</sequence>
<dbReference type="EMBL" id="BAAAFI010000005">
    <property type="protein sequence ID" value="GAA0878351.1"/>
    <property type="molecule type" value="Genomic_DNA"/>
</dbReference>
<reference evidence="2" key="1">
    <citation type="journal article" date="2019" name="Int. J. Syst. Evol. Microbiol.">
        <title>The Global Catalogue of Microorganisms (GCM) 10K type strain sequencing project: providing services to taxonomists for standard genome sequencing and annotation.</title>
        <authorList>
            <consortium name="The Broad Institute Genomics Platform"/>
            <consortium name="The Broad Institute Genome Sequencing Center for Infectious Disease"/>
            <person name="Wu L."/>
            <person name="Ma J."/>
        </authorList>
    </citation>
    <scope>NUCLEOTIDE SEQUENCE [LARGE SCALE GENOMIC DNA]</scope>
    <source>
        <strain evidence="2">JCM 16112</strain>
    </source>
</reference>
<organism evidence="1 2">
    <name type="scientific">Algoriphagus jejuensis</name>
    <dbReference type="NCBI Taxonomy" id="419934"/>
    <lineage>
        <taxon>Bacteria</taxon>
        <taxon>Pseudomonadati</taxon>
        <taxon>Bacteroidota</taxon>
        <taxon>Cytophagia</taxon>
        <taxon>Cytophagales</taxon>
        <taxon>Cyclobacteriaceae</taxon>
        <taxon>Algoriphagus</taxon>
    </lineage>
</organism>
<evidence type="ECO:0000313" key="2">
    <source>
        <dbReference type="Proteomes" id="UP001500469"/>
    </source>
</evidence>
<gene>
    <name evidence="1" type="ORF">GCM10009119_13190</name>
</gene>
<name>A0ABP3YA81_9BACT</name>
<accession>A0ABP3YA81</accession>
<dbReference type="Gene3D" id="3.90.1720.10">
    <property type="entry name" value="endopeptidase domain like (from Nostoc punctiforme)"/>
    <property type="match status" value="1"/>
</dbReference>
<keyword evidence="2" id="KW-1185">Reference proteome</keyword>
<evidence type="ECO:0000313" key="1">
    <source>
        <dbReference type="EMBL" id="GAA0878351.1"/>
    </source>
</evidence>
<dbReference type="Gene3D" id="2.30.30.40">
    <property type="entry name" value="SH3 Domains"/>
    <property type="match status" value="1"/>
</dbReference>
<evidence type="ECO:0008006" key="3">
    <source>
        <dbReference type="Google" id="ProtNLM"/>
    </source>
</evidence>